<dbReference type="CDD" id="cd08276">
    <property type="entry name" value="MDR7"/>
    <property type="match status" value="1"/>
</dbReference>
<dbReference type="Pfam" id="PF00107">
    <property type="entry name" value="ADH_zinc_N"/>
    <property type="match status" value="1"/>
</dbReference>
<dbReference type="PANTHER" id="PTHR45033:SF1">
    <property type="entry name" value="OXIDOREDUCTASE (EUROFUNG)"/>
    <property type="match status" value="1"/>
</dbReference>
<gene>
    <name evidence="2" type="ORF">D6C83_00452</name>
</gene>
<dbReference type="InterPro" id="IPR013149">
    <property type="entry name" value="ADH-like_C"/>
</dbReference>
<dbReference type="InterPro" id="IPR036291">
    <property type="entry name" value="NAD(P)-bd_dom_sf"/>
</dbReference>
<dbReference type="InterPro" id="IPR020843">
    <property type="entry name" value="ER"/>
</dbReference>
<dbReference type="InterPro" id="IPR013154">
    <property type="entry name" value="ADH-like_N"/>
</dbReference>
<dbReference type="Gene3D" id="3.40.50.720">
    <property type="entry name" value="NAD(P)-binding Rossmann-like Domain"/>
    <property type="match status" value="1"/>
</dbReference>
<proteinExistence type="predicted"/>
<protein>
    <submittedName>
        <fullName evidence="2">Zinc-binding dehydrogenase</fullName>
    </submittedName>
</protein>
<dbReference type="Pfam" id="PF08240">
    <property type="entry name" value="ADH_N"/>
    <property type="match status" value="1"/>
</dbReference>
<sequence>MTRRAINFVTHRYENARNLMLRKIGQPYDAFPSAIRMLLAPKMAQPTQSKQWLTNQDGVDKIYQGEAAIPQPGEKEVLVKIHTVSLNYRDTEVCDGGYNHHKSIGGENKALVPGSDMCGTVVKAGPGASLKEGQRVLSIFLQTHQTGQVQESDMASGMGLPLEGVLQEYRVFPDTALVTVPDYLSNEEAATLPIAGTTAFMAMNWMQPMGKPISNPETTVLFQMQGTGGVSISGLQIAKACGLKAIVTSSSDEKLEKARELGADYTINYKKFPKWSEKAMEFTKGKGVDIILECGGAQTVRQSFDSIAFGGLISSIGYLSGKQDTESDALNINVLALRRNVTLKGHINGPKDRFEEMLQLYAQKEIHPVVDKVFSFDETKDAMQYLAKGGHFGKVVIKIA</sequence>
<organism evidence="2 3">
    <name type="scientific">Aureobasidium pullulans</name>
    <name type="common">Black yeast</name>
    <name type="synonym">Pullularia pullulans</name>
    <dbReference type="NCBI Taxonomy" id="5580"/>
    <lineage>
        <taxon>Eukaryota</taxon>
        <taxon>Fungi</taxon>
        <taxon>Dikarya</taxon>
        <taxon>Ascomycota</taxon>
        <taxon>Pezizomycotina</taxon>
        <taxon>Dothideomycetes</taxon>
        <taxon>Dothideomycetidae</taxon>
        <taxon>Dothideales</taxon>
        <taxon>Saccotheciaceae</taxon>
        <taxon>Aureobasidium</taxon>
    </lineage>
</organism>
<comment type="caution">
    <text evidence="2">The sequence shown here is derived from an EMBL/GenBank/DDBJ whole genome shotgun (WGS) entry which is preliminary data.</text>
</comment>
<dbReference type="GO" id="GO:0016491">
    <property type="term" value="F:oxidoreductase activity"/>
    <property type="evidence" value="ECO:0007669"/>
    <property type="project" value="InterPro"/>
</dbReference>
<dbReference type="Gene3D" id="3.90.180.10">
    <property type="entry name" value="Medium-chain alcohol dehydrogenases, catalytic domain"/>
    <property type="match status" value="1"/>
</dbReference>
<evidence type="ECO:0000259" key="1">
    <source>
        <dbReference type="SMART" id="SM00829"/>
    </source>
</evidence>
<dbReference type="InterPro" id="IPR011032">
    <property type="entry name" value="GroES-like_sf"/>
</dbReference>
<dbReference type="SMART" id="SM00829">
    <property type="entry name" value="PKS_ER"/>
    <property type="match status" value="1"/>
</dbReference>
<dbReference type="AlphaFoldDB" id="A0A4S8TMZ0"/>
<dbReference type="SUPFAM" id="SSF51735">
    <property type="entry name" value="NAD(P)-binding Rossmann-fold domains"/>
    <property type="match status" value="1"/>
</dbReference>
<dbReference type="EMBL" id="QZBU01000056">
    <property type="protein sequence ID" value="TIA74707.1"/>
    <property type="molecule type" value="Genomic_DNA"/>
</dbReference>
<reference evidence="2 3" key="1">
    <citation type="submission" date="2018-10" db="EMBL/GenBank/DDBJ databases">
        <title>Fifty Aureobasidium pullulans genomes reveal a recombining polyextremotolerant generalist.</title>
        <authorList>
            <person name="Gostincar C."/>
            <person name="Turk M."/>
            <person name="Zajc J."/>
            <person name="Gunde-Cimerman N."/>
        </authorList>
    </citation>
    <scope>NUCLEOTIDE SEQUENCE [LARGE SCALE GENOMIC DNA]</scope>
    <source>
        <strain evidence="2 3">EXF-3380</strain>
    </source>
</reference>
<evidence type="ECO:0000313" key="2">
    <source>
        <dbReference type="EMBL" id="TIA74707.1"/>
    </source>
</evidence>
<name>A0A4S8TMZ0_AURPU</name>
<dbReference type="PANTHER" id="PTHR45033">
    <property type="match status" value="1"/>
</dbReference>
<feature type="domain" description="Enoyl reductase (ER)" evidence="1">
    <location>
        <begin position="58"/>
        <end position="397"/>
    </location>
</feature>
<dbReference type="Proteomes" id="UP000304947">
    <property type="component" value="Unassembled WGS sequence"/>
</dbReference>
<dbReference type="InterPro" id="IPR052711">
    <property type="entry name" value="Zinc_ADH-like"/>
</dbReference>
<dbReference type="SUPFAM" id="SSF50129">
    <property type="entry name" value="GroES-like"/>
    <property type="match status" value="1"/>
</dbReference>
<accession>A0A4S8TMZ0</accession>
<evidence type="ECO:0000313" key="3">
    <source>
        <dbReference type="Proteomes" id="UP000304947"/>
    </source>
</evidence>